<gene>
    <name evidence="4" type="ORF">BRADI_4g23217v3</name>
</gene>
<dbReference type="Gene3D" id="1.25.70.10">
    <property type="entry name" value="Transcription termination factor 3, mitochondrial"/>
    <property type="match status" value="1"/>
</dbReference>
<evidence type="ECO:0000256" key="2">
    <source>
        <dbReference type="ARBA" id="ARBA00022472"/>
    </source>
</evidence>
<dbReference type="EMBL" id="CM000883">
    <property type="protein sequence ID" value="PNT63983.1"/>
    <property type="molecule type" value="Genomic_DNA"/>
</dbReference>
<dbReference type="GO" id="GO:0009658">
    <property type="term" value="P:chloroplast organization"/>
    <property type="evidence" value="ECO:0000318"/>
    <property type="project" value="GO_Central"/>
</dbReference>
<dbReference type="PANTHER" id="PTHR13068:SF111">
    <property type="match status" value="1"/>
</dbReference>
<evidence type="ECO:0000256" key="3">
    <source>
        <dbReference type="ARBA" id="ARBA00022946"/>
    </source>
</evidence>
<keyword evidence="2" id="KW-0805">Transcription regulation</keyword>
<dbReference type="AlphaFoldDB" id="A0A2K2CPQ2"/>
<dbReference type="InterPro" id="IPR038538">
    <property type="entry name" value="MTERF_sf"/>
</dbReference>
<keyword evidence="2" id="KW-0804">Transcription</keyword>
<dbReference type="Proteomes" id="UP000008810">
    <property type="component" value="Chromosome 4"/>
</dbReference>
<evidence type="ECO:0000313" key="5">
    <source>
        <dbReference type="EnsemblPlants" id="PNT63983"/>
    </source>
</evidence>
<dbReference type="InParanoid" id="A0A2K2CPQ2"/>
<evidence type="ECO:0000256" key="1">
    <source>
        <dbReference type="ARBA" id="ARBA00007692"/>
    </source>
</evidence>
<feature type="non-terminal residue" evidence="4">
    <location>
        <position position="1"/>
    </location>
</feature>
<name>A0A2K2CPQ2_BRADI</name>
<keyword evidence="6" id="KW-1185">Reference proteome</keyword>
<reference evidence="4" key="2">
    <citation type="submission" date="2017-06" db="EMBL/GenBank/DDBJ databases">
        <title>WGS assembly of Brachypodium distachyon.</title>
        <authorList>
            <consortium name="The International Brachypodium Initiative"/>
            <person name="Lucas S."/>
            <person name="Harmon-Smith M."/>
            <person name="Lail K."/>
            <person name="Tice H."/>
            <person name="Grimwood J."/>
            <person name="Bruce D."/>
            <person name="Barry K."/>
            <person name="Shu S."/>
            <person name="Lindquist E."/>
            <person name="Wang M."/>
            <person name="Pitluck S."/>
            <person name="Vogel J.P."/>
            <person name="Garvin D.F."/>
            <person name="Mockler T.C."/>
            <person name="Schmutz J."/>
            <person name="Rokhsar D."/>
            <person name="Bevan M.W."/>
        </authorList>
    </citation>
    <scope>NUCLEOTIDE SEQUENCE</scope>
    <source>
        <strain evidence="4">Bd21</strain>
    </source>
</reference>
<reference evidence="5" key="3">
    <citation type="submission" date="2018-08" db="UniProtKB">
        <authorList>
            <consortium name="EnsemblPlants"/>
        </authorList>
    </citation>
    <scope>IDENTIFICATION</scope>
    <source>
        <strain evidence="5">cv. Bd21</strain>
    </source>
</reference>
<dbReference type="GO" id="GO:0009507">
    <property type="term" value="C:chloroplast"/>
    <property type="evidence" value="ECO:0000318"/>
    <property type="project" value="GO_Central"/>
</dbReference>
<evidence type="ECO:0000313" key="4">
    <source>
        <dbReference type="EMBL" id="PNT63983.1"/>
    </source>
</evidence>
<dbReference type="OrthoDB" id="637682at2759"/>
<evidence type="ECO:0000313" key="6">
    <source>
        <dbReference type="Proteomes" id="UP000008810"/>
    </source>
</evidence>
<comment type="similarity">
    <text evidence="1">Belongs to the mTERF family.</text>
</comment>
<dbReference type="Gramene" id="PNT63983">
    <property type="protein sequence ID" value="PNT63983"/>
    <property type="gene ID" value="BRADI_4g23217v3"/>
</dbReference>
<keyword evidence="3" id="KW-0809">Transit peptide</keyword>
<dbReference type="FunFam" id="1.25.70.10:FF:000001">
    <property type="entry name" value="Mitochondrial transcription termination factor-like"/>
    <property type="match status" value="1"/>
</dbReference>
<sequence>PGFAVEEYLVETCGLTRPQALKASTKHSHLKSPANPDAVLAFFAGLGLSSADVAAAVADDPRLLCASVKKTLGPNVVELTGLGLSNSEIASLASLSGGMFRCRSIVPRLHYYLLLFGSCENFLRRFKRRSYILTVSMERVVKPNVAFLRECGLGSCDLAKLFTRDTTMLTSNPERVRAKVACAQGILRVPCGSGMFRQALQAISYRSKEIAATVQYLTKIFGWSDGEAGVALSRARSLLARSKEMLQRTSEFLKSDVGLDPSDIARRPAMINYSLEGRLRPRFYVLKFLKANGLLHGNMDYYGIIQISEKVFAEKFLCPHKDAAPHLAEDYAAACRGEVPNNFRFT</sequence>
<organism evidence="4">
    <name type="scientific">Brachypodium distachyon</name>
    <name type="common">Purple false brome</name>
    <name type="synonym">Trachynia distachya</name>
    <dbReference type="NCBI Taxonomy" id="15368"/>
    <lineage>
        <taxon>Eukaryota</taxon>
        <taxon>Viridiplantae</taxon>
        <taxon>Streptophyta</taxon>
        <taxon>Embryophyta</taxon>
        <taxon>Tracheophyta</taxon>
        <taxon>Spermatophyta</taxon>
        <taxon>Magnoliopsida</taxon>
        <taxon>Liliopsida</taxon>
        <taxon>Poales</taxon>
        <taxon>Poaceae</taxon>
        <taxon>BOP clade</taxon>
        <taxon>Pooideae</taxon>
        <taxon>Stipodae</taxon>
        <taxon>Brachypodieae</taxon>
        <taxon>Brachypodium</taxon>
    </lineage>
</organism>
<dbReference type="PANTHER" id="PTHR13068">
    <property type="entry name" value="CGI-12 PROTEIN-RELATED"/>
    <property type="match status" value="1"/>
</dbReference>
<protein>
    <submittedName>
        <fullName evidence="4 5">Uncharacterized protein</fullName>
    </submittedName>
</protein>
<reference evidence="4 5" key="1">
    <citation type="journal article" date="2010" name="Nature">
        <title>Genome sequencing and analysis of the model grass Brachypodium distachyon.</title>
        <authorList>
            <consortium name="International Brachypodium Initiative"/>
        </authorList>
    </citation>
    <scope>NUCLEOTIDE SEQUENCE [LARGE SCALE GENOMIC DNA]</scope>
    <source>
        <strain evidence="4 5">Bd21</strain>
    </source>
</reference>
<keyword evidence="2" id="KW-0806">Transcription termination</keyword>
<dbReference type="GO" id="GO:0006353">
    <property type="term" value="P:DNA-templated transcription termination"/>
    <property type="evidence" value="ECO:0007669"/>
    <property type="project" value="UniProtKB-KW"/>
</dbReference>
<dbReference type="EnsemblPlants" id="PNT63983">
    <property type="protein sequence ID" value="PNT63983"/>
    <property type="gene ID" value="BRADI_4g23217v3"/>
</dbReference>
<dbReference type="ExpressionAtlas" id="A0A2K2CPQ2">
    <property type="expression patterns" value="baseline and differential"/>
</dbReference>
<accession>A0A2K2CPQ2</accession>
<dbReference type="Pfam" id="PF02536">
    <property type="entry name" value="mTERF"/>
    <property type="match status" value="1"/>
</dbReference>
<dbReference type="GO" id="GO:0003676">
    <property type="term" value="F:nucleic acid binding"/>
    <property type="evidence" value="ECO:0007669"/>
    <property type="project" value="InterPro"/>
</dbReference>
<dbReference type="SMART" id="SM00733">
    <property type="entry name" value="Mterf"/>
    <property type="match status" value="6"/>
</dbReference>
<dbReference type="InterPro" id="IPR003690">
    <property type="entry name" value="MTERF"/>
</dbReference>
<proteinExistence type="inferred from homology"/>